<dbReference type="EMBL" id="CP015961">
    <property type="protein sequence ID" value="ANI91202.1"/>
    <property type="molecule type" value="Genomic_DNA"/>
</dbReference>
<reference evidence="1 3" key="1">
    <citation type="submission" date="2016-06" db="EMBL/GenBank/DDBJ databases">
        <title>Complete genome sequence of a saline-alkali tolerant type strain Dietzia timorensis ID05-A0528T.</title>
        <authorList>
            <person name="Wu X."/>
        </authorList>
    </citation>
    <scope>NUCLEOTIDE SEQUENCE [LARGE SCALE GENOMIC DNA]</scope>
    <source>
        <strain evidence="1 3">ID05-A0528</strain>
    </source>
</reference>
<gene>
    <name evidence="1" type="ORF">BJL86_0324</name>
    <name evidence="2" type="ORF">BJL86_0392</name>
</gene>
<dbReference type="AlphaFoldDB" id="A0A173LHQ6"/>
<dbReference type="KEGG" id="dtm:BJL86_0392"/>
<dbReference type="EMBL" id="CP015961">
    <property type="protein sequence ID" value="ANI91134.1"/>
    <property type="molecule type" value="Genomic_DNA"/>
</dbReference>
<organism evidence="1 3">
    <name type="scientific">Dietzia timorensis</name>
    <dbReference type="NCBI Taxonomy" id="499555"/>
    <lineage>
        <taxon>Bacteria</taxon>
        <taxon>Bacillati</taxon>
        <taxon>Actinomycetota</taxon>
        <taxon>Actinomycetes</taxon>
        <taxon>Mycobacteriales</taxon>
        <taxon>Dietziaceae</taxon>
        <taxon>Dietzia</taxon>
    </lineage>
</organism>
<name>A0A173LHQ6_9ACTN</name>
<protein>
    <submittedName>
        <fullName evidence="1">Uncharacterized protein</fullName>
    </submittedName>
</protein>
<dbReference type="Proteomes" id="UP000186104">
    <property type="component" value="Chromosome"/>
</dbReference>
<evidence type="ECO:0000313" key="2">
    <source>
        <dbReference type="EMBL" id="ANI91202.1"/>
    </source>
</evidence>
<evidence type="ECO:0000313" key="3">
    <source>
        <dbReference type="Proteomes" id="UP000186104"/>
    </source>
</evidence>
<keyword evidence="3" id="KW-1185">Reference proteome</keyword>
<dbReference type="KEGG" id="dtm:BJL86_0324"/>
<proteinExistence type="predicted"/>
<accession>A0A173LHQ6</accession>
<sequence>MVTWGSCHNPQCPSRQFGFGCLGWPIPVAVGRGTFALGVSCRHPDSVLFTLRENASGTGVRVSRAERYDAVVDVVDDGIKERCDLAKVVFFSIQLDV</sequence>
<evidence type="ECO:0000313" key="1">
    <source>
        <dbReference type="EMBL" id="ANI91134.1"/>
    </source>
</evidence>